<comment type="caution">
    <text evidence="8">The sequence shown here is derived from an EMBL/GenBank/DDBJ whole genome shotgun (WGS) entry which is preliminary data.</text>
</comment>
<feature type="domain" description="EamA" evidence="7">
    <location>
        <begin position="10"/>
        <end position="141"/>
    </location>
</feature>
<dbReference type="InterPro" id="IPR000620">
    <property type="entry name" value="EamA_dom"/>
</dbReference>
<dbReference type="RefSeq" id="WP_166519387.1">
    <property type="nucleotide sequence ID" value="NZ_JAAABJ010000507.1"/>
</dbReference>
<feature type="transmembrane region" description="Helical" evidence="6">
    <location>
        <begin position="288"/>
        <end position="308"/>
    </location>
</feature>
<dbReference type="PANTHER" id="PTHR32322">
    <property type="entry name" value="INNER MEMBRANE TRANSPORTER"/>
    <property type="match status" value="1"/>
</dbReference>
<evidence type="ECO:0000256" key="3">
    <source>
        <dbReference type="ARBA" id="ARBA00022692"/>
    </source>
</evidence>
<comment type="subcellular location">
    <subcellularLocation>
        <location evidence="1">Membrane</location>
        <topology evidence="1">Multi-pass membrane protein</topology>
    </subcellularLocation>
</comment>
<evidence type="ECO:0000313" key="8">
    <source>
        <dbReference type="EMBL" id="NAW51101.1"/>
    </source>
</evidence>
<feature type="transmembrane region" description="Helical" evidence="6">
    <location>
        <begin position="125"/>
        <end position="149"/>
    </location>
</feature>
<dbReference type="EMBL" id="JAAABJ010000507">
    <property type="protein sequence ID" value="NAW51101.1"/>
    <property type="molecule type" value="Genomic_DNA"/>
</dbReference>
<evidence type="ECO:0000256" key="2">
    <source>
        <dbReference type="ARBA" id="ARBA00007362"/>
    </source>
</evidence>
<gene>
    <name evidence="8" type="ORF">GNY06_06850</name>
</gene>
<feature type="transmembrane region" description="Helical" evidence="6">
    <location>
        <begin position="266"/>
        <end position="282"/>
    </location>
</feature>
<feature type="domain" description="EamA" evidence="7">
    <location>
        <begin position="159"/>
        <end position="304"/>
    </location>
</feature>
<feature type="transmembrane region" description="Helical" evidence="6">
    <location>
        <begin position="232"/>
        <end position="254"/>
    </location>
</feature>
<evidence type="ECO:0000256" key="1">
    <source>
        <dbReference type="ARBA" id="ARBA00004141"/>
    </source>
</evidence>
<dbReference type="InterPro" id="IPR037185">
    <property type="entry name" value="EmrE-like"/>
</dbReference>
<feature type="transmembrane region" description="Helical" evidence="6">
    <location>
        <begin position="7"/>
        <end position="28"/>
    </location>
</feature>
<dbReference type="GO" id="GO:0016020">
    <property type="term" value="C:membrane"/>
    <property type="evidence" value="ECO:0007669"/>
    <property type="project" value="UniProtKB-SubCell"/>
</dbReference>
<accession>A0A845PVV6</accession>
<keyword evidence="3 6" id="KW-0812">Transmembrane</keyword>
<feature type="transmembrane region" description="Helical" evidence="6">
    <location>
        <begin position="155"/>
        <end position="177"/>
    </location>
</feature>
<evidence type="ECO:0000256" key="5">
    <source>
        <dbReference type="ARBA" id="ARBA00023136"/>
    </source>
</evidence>
<evidence type="ECO:0000256" key="6">
    <source>
        <dbReference type="SAM" id="Phobius"/>
    </source>
</evidence>
<keyword evidence="9" id="KW-1185">Reference proteome</keyword>
<dbReference type="AlphaFoldDB" id="A0A845PVV6"/>
<dbReference type="Pfam" id="PF00892">
    <property type="entry name" value="EamA"/>
    <property type="match status" value="2"/>
</dbReference>
<evidence type="ECO:0000313" key="9">
    <source>
        <dbReference type="Proteomes" id="UP000553459"/>
    </source>
</evidence>
<evidence type="ECO:0000256" key="4">
    <source>
        <dbReference type="ARBA" id="ARBA00022989"/>
    </source>
</evidence>
<organism evidence="8 9">
    <name type="scientific">Elizabethkingia argenteiflava</name>
    <dbReference type="NCBI Taxonomy" id="2681556"/>
    <lineage>
        <taxon>Bacteria</taxon>
        <taxon>Pseudomonadati</taxon>
        <taxon>Bacteroidota</taxon>
        <taxon>Flavobacteriia</taxon>
        <taxon>Flavobacteriales</taxon>
        <taxon>Weeksellaceae</taxon>
        <taxon>Elizabethkingia</taxon>
    </lineage>
</organism>
<feature type="transmembrane region" description="Helical" evidence="6">
    <location>
        <begin position="95"/>
        <end position="113"/>
    </location>
</feature>
<comment type="similarity">
    <text evidence="2">Belongs to the EamA transporter family.</text>
</comment>
<keyword evidence="5 6" id="KW-0472">Membrane</keyword>
<feature type="transmembrane region" description="Helical" evidence="6">
    <location>
        <begin position="198"/>
        <end position="220"/>
    </location>
</feature>
<sequence length="330" mass="37546">MKNQSKLSIITAYLIVYFVWGSTFFFIHRALSDFSPFLLGSLRFLTASLLLFGYCAIKGYKLFSPRIVKQSCIIGFLLLFIDMGAIIWAEQYVSSGIAAIMAAAAALWFVILDKPQWKNNFSKKHIVMGLLSGFIGVVMLFSEQLYISVPPSQKLLNLFCMLLLILGSIAWTSGSLYSKYTSTKNQNQGEDLHVMVKTSWQMITAGVMFTLVGLCNGEYASFQPKTVSSSGWFSLGYLIVLGSILTFIAYIWLIQSRPTTEVSTHVYINPVVAIFLSYFFTNDIITNLQISGLIVILMSVLLMNWNLYKDSKLFRRAQIKWYYFRRRLIF</sequence>
<evidence type="ECO:0000259" key="7">
    <source>
        <dbReference type="Pfam" id="PF00892"/>
    </source>
</evidence>
<feature type="transmembrane region" description="Helical" evidence="6">
    <location>
        <begin position="34"/>
        <end position="55"/>
    </location>
</feature>
<dbReference type="PANTHER" id="PTHR32322:SF2">
    <property type="entry name" value="EAMA DOMAIN-CONTAINING PROTEIN"/>
    <property type="match status" value="1"/>
</dbReference>
<proteinExistence type="inferred from homology"/>
<reference evidence="8 9" key="1">
    <citation type="submission" date="2019-11" db="EMBL/GenBank/DDBJ databases">
        <title>Characterization of Elizabethkingia argenteiflava sp. nov., isolated from inner surface of Soybean Pods.</title>
        <authorList>
            <person name="Mo S."/>
        </authorList>
    </citation>
    <scope>NUCLEOTIDE SEQUENCE [LARGE SCALE GENOMIC DNA]</scope>
    <source>
        <strain evidence="8 9">YB22</strain>
    </source>
</reference>
<dbReference type="SUPFAM" id="SSF103481">
    <property type="entry name" value="Multidrug resistance efflux transporter EmrE"/>
    <property type="match status" value="2"/>
</dbReference>
<protein>
    <submittedName>
        <fullName evidence="8">EamA family transporter</fullName>
    </submittedName>
</protein>
<dbReference type="InterPro" id="IPR050638">
    <property type="entry name" value="AA-Vitamin_Transporters"/>
</dbReference>
<dbReference type="Proteomes" id="UP000553459">
    <property type="component" value="Unassembled WGS sequence"/>
</dbReference>
<feature type="transmembrane region" description="Helical" evidence="6">
    <location>
        <begin position="67"/>
        <end position="89"/>
    </location>
</feature>
<name>A0A845PVV6_9FLAO</name>
<keyword evidence="4 6" id="KW-1133">Transmembrane helix</keyword>